<proteinExistence type="predicted"/>
<feature type="region of interest" description="Disordered" evidence="1">
    <location>
        <begin position="1"/>
        <end position="145"/>
    </location>
</feature>
<evidence type="ECO:0000313" key="2">
    <source>
        <dbReference type="EMBL" id="JAS55900.1"/>
    </source>
</evidence>
<feature type="compositionally biased region" description="Basic and acidic residues" evidence="1">
    <location>
        <begin position="184"/>
        <end position="194"/>
    </location>
</feature>
<evidence type="ECO:0000256" key="1">
    <source>
        <dbReference type="SAM" id="MobiDB-lite"/>
    </source>
</evidence>
<protein>
    <submittedName>
        <fullName evidence="2">Uncharacterized protein</fullName>
    </submittedName>
</protein>
<feature type="compositionally biased region" description="Polar residues" evidence="1">
    <location>
        <begin position="1"/>
        <end position="23"/>
    </location>
</feature>
<feature type="compositionally biased region" description="Acidic residues" evidence="1">
    <location>
        <begin position="84"/>
        <end position="108"/>
    </location>
</feature>
<name>A0A1B6G0F2_9HEMI</name>
<feature type="compositionally biased region" description="Polar residues" evidence="1">
    <location>
        <begin position="125"/>
        <end position="140"/>
    </location>
</feature>
<accession>A0A1B6G0F2</accession>
<gene>
    <name evidence="2" type="ORF">g.10980</name>
</gene>
<organism evidence="2">
    <name type="scientific">Cuerna arida</name>
    <dbReference type="NCBI Taxonomy" id="1464854"/>
    <lineage>
        <taxon>Eukaryota</taxon>
        <taxon>Metazoa</taxon>
        <taxon>Ecdysozoa</taxon>
        <taxon>Arthropoda</taxon>
        <taxon>Hexapoda</taxon>
        <taxon>Insecta</taxon>
        <taxon>Pterygota</taxon>
        <taxon>Neoptera</taxon>
        <taxon>Paraneoptera</taxon>
        <taxon>Hemiptera</taxon>
        <taxon>Auchenorrhyncha</taxon>
        <taxon>Membracoidea</taxon>
        <taxon>Cicadellidae</taxon>
        <taxon>Cicadellinae</taxon>
        <taxon>Proconiini</taxon>
        <taxon>Cuerna</taxon>
    </lineage>
</organism>
<reference evidence="2" key="1">
    <citation type="submission" date="2015-11" db="EMBL/GenBank/DDBJ databases">
        <title>De novo transcriptome assembly of four potential Pierce s Disease insect vectors from Arizona vineyards.</title>
        <authorList>
            <person name="Tassone E.E."/>
        </authorList>
    </citation>
    <scope>NUCLEOTIDE SEQUENCE</scope>
</reference>
<dbReference type="AlphaFoldDB" id="A0A1B6G0F2"/>
<feature type="compositionally biased region" description="Acidic residues" evidence="1">
    <location>
        <begin position="61"/>
        <end position="71"/>
    </location>
</feature>
<sequence length="227" mass="25063">GDELIDNSQSTITDMATPSSSMSEAIAASTEGEKTESTNSSPTDCVEDRITEVPGTSGEELIVDVDEELIVDVEGSSPVRNEPQESDADGEDEEEEDNDEEEEVDEDWMWSGGASDEEVVEDKTTTGNETSQLDQTPAEDQSQELRTGLARKRKLENQTELQNGLPCKKLFPEEKTAVSSLKKKPAECSPGEKARHQRSVIPSKDNPPVEITDWLNKFKEWSNAERL</sequence>
<feature type="non-terminal residue" evidence="2">
    <location>
        <position position="1"/>
    </location>
</feature>
<dbReference type="EMBL" id="GECZ01013869">
    <property type="protein sequence ID" value="JAS55900.1"/>
    <property type="molecule type" value="Transcribed_RNA"/>
</dbReference>
<feature type="region of interest" description="Disordered" evidence="1">
    <location>
        <begin position="175"/>
        <end position="209"/>
    </location>
</feature>
<feature type="non-terminal residue" evidence="2">
    <location>
        <position position="227"/>
    </location>
</feature>